<dbReference type="Proteomes" id="UP001151760">
    <property type="component" value="Unassembled WGS sequence"/>
</dbReference>
<organism evidence="2 3">
    <name type="scientific">Tanacetum coccineum</name>
    <dbReference type="NCBI Taxonomy" id="301880"/>
    <lineage>
        <taxon>Eukaryota</taxon>
        <taxon>Viridiplantae</taxon>
        <taxon>Streptophyta</taxon>
        <taxon>Embryophyta</taxon>
        <taxon>Tracheophyta</taxon>
        <taxon>Spermatophyta</taxon>
        <taxon>Magnoliopsida</taxon>
        <taxon>eudicotyledons</taxon>
        <taxon>Gunneridae</taxon>
        <taxon>Pentapetalae</taxon>
        <taxon>asterids</taxon>
        <taxon>campanulids</taxon>
        <taxon>Asterales</taxon>
        <taxon>Asteraceae</taxon>
        <taxon>Asteroideae</taxon>
        <taxon>Anthemideae</taxon>
        <taxon>Anthemidinae</taxon>
        <taxon>Tanacetum</taxon>
    </lineage>
</organism>
<accession>A0ABQ4YVY9</accession>
<dbReference type="EMBL" id="BQNB010010789">
    <property type="protein sequence ID" value="GJS81988.1"/>
    <property type="molecule type" value="Genomic_DNA"/>
</dbReference>
<evidence type="ECO:0000313" key="2">
    <source>
        <dbReference type="EMBL" id="GJS81988.1"/>
    </source>
</evidence>
<feature type="compositionally biased region" description="Basic and acidic residues" evidence="1">
    <location>
        <begin position="168"/>
        <end position="185"/>
    </location>
</feature>
<sequence>MSVGELVAWAEEEINSPYLRSPPLKCRPFRNDTNGKGMNDAAKILDGMSDDVEGRMKCIEGMNDAANSVEFNEAVDFIIECIKGLKDGANSPSIDEHVLARQKKLDKDNESDSNENADEYGHMFSESETDESNKSFDYLSNGEDEVIELRKRRIQFKSTGDEVADEEGAIKVEQGTRPDVDKNGDVDDNGLG</sequence>
<comment type="caution">
    <text evidence="2">The sequence shown here is derived from an EMBL/GenBank/DDBJ whole genome shotgun (WGS) entry which is preliminary data.</text>
</comment>
<keyword evidence="3" id="KW-1185">Reference proteome</keyword>
<evidence type="ECO:0000313" key="3">
    <source>
        <dbReference type="Proteomes" id="UP001151760"/>
    </source>
</evidence>
<gene>
    <name evidence="2" type="ORF">Tco_0748529</name>
</gene>
<proteinExistence type="predicted"/>
<protein>
    <submittedName>
        <fullName evidence="2">Uncharacterized protein</fullName>
    </submittedName>
</protein>
<reference evidence="2" key="2">
    <citation type="submission" date="2022-01" db="EMBL/GenBank/DDBJ databases">
        <authorList>
            <person name="Yamashiro T."/>
            <person name="Shiraishi A."/>
            <person name="Satake H."/>
            <person name="Nakayama K."/>
        </authorList>
    </citation>
    <scope>NUCLEOTIDE SEQUENCE</scope>
</reference>
<evidence type="ECO:0000256" key="1">
    <source>
        <dbReference type="SAM" id="MobiDB-lite"/>
    </source>
</evidence>
<name>A0ABQ4YVY9_9ASTR</name>
<reference evidence="2" key="1">
    <citation type="journal article" date="2022" name="Int. J. Mol. Sci.">
        <title>Draft Genome of Tanacetum Coccineum: Genomic Comparison of Closely Related Tanacetum-Family Plants.</title>
        <authorList>
            <person name="Yamashiro T."/>
            <person name="Shiraishi A."/>
            <person name="Nakayama K."/>
            <person name="Satake H."/>
        </authorList>
    </citation>
    <scope>NUCLEOTIDE SEQUENCE</scope>
</reference>
<feature type="region of interest" description="Disordered" evidence="1">
    <location>
        <begin position="104"/>
        <end position="140"/>
    </location>
</feature>
<feature type="region of interest" description="Disordered" evidence="1">
    <location>
        <begin position="157"/>
        <end position="192"/>
    </location>
</feature>